<accession>A0ABM4B7I1</accession>
<evidence type="ECO:0000256" key="7">
    <source>
        <dbReference type="ARBA" id="ARBA00023242"/>
    </source>
</evidence>
<dbReference type="InterPro" id="IPR019035">
    <property type="entry name" value="Mediator_Med12"/>
</dbReference>
<proteinExistence type="inferred from homology"/>
<dbReference type="InterPro" id="IPR021990">
    <property type="entry name" value="Mediator_Med12_LCEWAV"/>
</dbReference>
<keyword evidence="3" id="KW-0678">Repressor</keyword>
<feature type="region of interest" description="Disordered" evidence="8">
    <location>
        <begin position="1900"/>
        <end position="1925"/>
    </location>
</feature>
<evidence type="ECO:0000256" key="1">
    <source>
        <dbReference type="ARBA" id="ARBA00004123"/>
    </source>
</evidence>
<keyword evidence="6" id="KW-0804">Transcription</keyword>
<evidence type="ECO:0000256" key="2">
    <source>
        <dbReference type="ARBA" id="ARBA00010289"/>
    </source>
</evidence>
<comment type="similarity">
    <text evidence="2">Belongs to the Mediator complex subunit 12 family.</text>
</comment>
<evidence type="ECO:0000256" key="8">
    <source>
        <dbReference type="SAM" id="MobiDB-lite"/>
    </source>
</evidence>
<keyword evidence="7" id="KW-0539">Nucleus</keyword>
<dbReference type="Pfam" id="PF09497">
    <property type="entry name" value="Med12"/>
    <property type="match status" value="1"/>
</dbReference>
<keyword evidence="4" id="KW-0805">Transcription regulation</keyword>
<evidence type="ECO:0000256" key="4">
    <source>
        <dbReference type="ARBA" id="ARBA00023015"/>
    </source>
</evidence>
<reference evidence="11" key="2">
    <citation type="submission" date="2025-08" db="UniProtKB">
        <authorList>
            <consortium name="RefSeq"/>
        </authorList>
    </citation>
    <scope>IDENTIFICATION</scope>
</reference>
<comment type="subcellular location">
    <subcellularLocation>
        <location evidence="1">Nucleus</location>
    </subcellularLocation>
</comment>
<gene>
    <name evidence="11" type="primary">LOC101240432</name>
</gene>
<feature type="domain" description="Mediator complex subunit Med12" evidence="9">
    <location>
        <begin position="99"/>
        <end position="159"/>
    </location>
</feature>
<evidence type="ECO:0000259" key="9">
    <source>
        <dbReference type="SMART" id="SM01281"/>
    </source>
</evidence>
<sequence length="2028" mass="231246">MAINLETFMRPLKRSRLGIPDIYPQDAKQEEDDLCESNVKRGFVNKLAVSGEHGSAKEIAYQVNLSRFAAQFNKILSQKQKINTIQDSRKKVLLNLKDHFWHVTARNKSQVTSWMTDLAANKPLSLLAKKVPIFNKKEEIFLCLAEFGVPMLKATWFIKITYAHQVATAECKMKKRVNIDPYPEWTFAIIKFLHDQLMKLSEQFIQSYMTQKSDIEIASKNWSYVIQLAEWMIEEELLDKHEFFNWMVELIDKFKSNKDDTLLKYILPLILRHLETILKSQILARLLASHCILKLNDLSSSTVLLKCGEENLSKIHPMMNAYKNCNQHSTIITILSGIIQAITLRCPTSLIYSIVKEPGKEQVVGSPLDKLIVSPSALLNTDNLDDAEEKKFQEEAVMSLEEKENTILQRSILVEQRWRSSEYNNMRSSDESMLLLDVLDETNFSCSESVGTGEKLYKLLFSEDLNTDDINLQTTADENTILLLCNWSTNKRRFGIHRPLVAATVIKLRNAFIIKKFNSEYNQVCETIYPIHKTLIKFLDEFSRDIDVSQVHFEDSFKSLVVLFCELIRYNVFSHDKFLCSMVSQAILKPEIISKVYGLDIGKSKSEHGGDYRNPSLSDHDYDGSASNFDLDADFMHSILNDNPVFEAAAPQLFNLSSTSELSISKKTTFLSSAEANALYVLHFPIPNGEKHEINQRMVLLLGVGKMLHKEKFKVESIRKQLLDVLNGGNQEKKSEILGDFLTLSHFDQFSLSTSISESVKKMKQAFPSKYGIISEFPSSQQLLLLFDLLEMAGNIQELLDFLGFFVARQENTYFSQQEGILLQHCEPSKLLIVIAIIHKYFKCILNSSELTATIFKGLLQRVENIAEPGVCSSTERCTLALLHKMYESCMHLQNRFENVFSTASSKISNAICSIIQPVYPNLVWDTSFLKDYFHLRMTKIDVIWIEYLRNDHHDDLFSFVCNAVTAVCKSHSSTGLYNTSILCCEVTARVSALGPLWLGVAKALCCKPSKEYGFNDLLSTINLGSSDVCVSLSTFICILVARCCFNINCFLQKVIQPAIMSFNDMSSGLLLTCMILEKLLNSCMGHQLTTSMELFPLEHYLLIGGLTNVLFENMLPIFKCLLTFSQKAIIKNSEFEDVSNDDVFTNLFENGTLDPIPSNELLEASFMQTKDINFTASRIWQTLKILLNQSWIKDHFLKHSNKQTILKALSDQNLEQVQQLISILVNKTSSDCALKTSESFQETACRICMDLDIWSLHVNTLELLLMIKFTSKEELPKFLSAIGQAIMTSLTEDRQKNSVLGSLINKLSVPFQGQILKSAFEIMEKENWWQHSRFNSYCQKTLFTLISSCVKNQESNKNMVLFSILKQLQSLVLALEEEKFDLAPEEYKSLLEGLNFRLNVIGILFDTILEKSNIILEWTVVLFQLLVSDIVPKQEEAGSMFINITDMVVLLLQSQQLFENAVTQQTPNNDNAKFSSVVRRLRKEITSRPITEVTVYCEELLPLHTAMCEVVTSEPVHSLDVSQGNASTPLNKSDHSDTQLEQGLIITGSQYVNPWELLEDSKHPAPLAFSMFGAVRVEKQTLHYMDEVSQLIHHTHQQTKPLSYYVNINIEEENDIQSQPSTPCTPTVGPMTPLNQSGLSHLLTPIESSDEFIKQMDLKRGFSRTQLHTPNLSEVRNKKLKLLTHHQLGGHQDVQQLFQPMPHKQQLAGLPQELPHNVRIGHNIHGNLSHDNAKTALQNMIARKTSTPATASNQLQQLSRQQQLDVFSQQQQIASNINISDAIQSNLHSIQSQTALQQQQQQISYQQQQQQQQMINAQIKLQVQNLQNQYPQTNQQTLRMLLENSYENQHHVVTCESQSRESLLQATIISQNQQLVQQQSIQQQSIQQQAIQQQSMQQQSIQQQPMQHQSVSQPIQQQPIQQQRSLPQQNLMYRQLFNLQRQQAESGFQSGVQRQQVDNGYLSGIQRPQTENSFQTGAQRQQIADVTLYQRQLSTPVSDYQAQVLMQYQQGQAQPSHNLSMQPNQRP</sequence>
<dbReference type="GeneID" id="101240432"/>
<evidence type="ECO:0000256" key="5">
    <source>
        <dbReference type="ARBA" id="ARBA00023159"/>
    </source>
</evidence>
<dbReference type="Pfam" id="PF12145">
    <property type="entry name" value="Med12-LCEWAV"/>
    <property type="match status" value="1"/>
</dbReference>
<dbReference type="SMART" id="SM01281">
    <property type="entry name" value="Med12"/>
    <property type="match status" value="1"/>
</dbReference>
<dbReference type="Proteomes" id="UP001652625">
    <property type="component" value="Chromosome 01"/>
</dbReference>
<dbReference type="RefSeq" id="XP_065644813.1">
    <property type="nucleotide sequence ID" value="XM_065788741.1"/>
</dbReference>
<evidence type="ECO:0000256" key="3">
    <source>
        <dbReference type="ARBA" id="ARBA00022491"/>
    </source>
</evidence>
<keyword evidence="10" id="KW-1185">Reference proteome</keyword>
<name>A0ABM4B7I1_HYDVU</name>
<evidence type="ECO:0000313" key="10">
    <source>
        <dbReference type="Proteomes" id="UP001652625"/>
    </source>
</evidence>
<evidence type="ECO:0000313" key="11">
    <source>
        <dbReference type="RefSeq" id="XP_065644813.1"/>
    </source>
</evidence>
<dbReference type="PANTHER" id="PTHR46007:SF11">
    <property type="entry name" value="MEDIATOR OF RNA POLYMERASE II TRANSCRIPTION SUBUNIT 12"/>
    <property type="match status" value="1"/>
</dbReference>
<protein>
    <submittedName>
        <fullName evidence="11">Mediator of RNA polymerase II transcription subunit 12-like protein isoform X3</fullName>
    </submittedName>
</protein>
<evidence type="ECO:0000256" key="6">
    <source>
        <dbReference type="ARBA" id="ARBA00023163"/>
    </source>
</evidence>
<dbReference type="InterPro" id="IPR051647">
    <property type="entry name" value="Mediator_comp_sub12"/>
</dbReference>
<organism evidence="10 11">
    <name type="scientific">Hydra vulgaris</name>
    <name type="common">Hydra</name>
    <name type="synonym">Hydra attenuata</name>
    <dbReference type="NCBI Taxonomy" id="6087"/>
    <lineage>
        <taxon>Eukaryota</taxon>
        <taxon>Metazoa</taxon>
        <taxon>Cnidaria</taxon>
        <taxon>Hydrozoa</taxon>
        <taxon>Hydroidolina</taxon>
        <taxon>Anthoathecata</taxon>
        <taxon>Aplanulata</taxon>
        <taxon>Hydridae</taxon>
        <taxon>Hydra</taxon>
    </lineage>
</organism>
<reference evidence="10" key="1">
    <citation type="submission" date="2025-05" db="UniProtKB">
        <authorList>
            <consortium name="RefSeq"/>
        </authorList>
    </citation>
    <scope>NUCLEOTIDE SEQUENCE [LARGE SCALE GENOMIC DNA]</scope>
</reference>
<keyword evidence="5" id="KW-0010">Activator</keyword>
<feature type="region of interest" description="Disordered" evidence="8">
    <location>
        <begin position="2009"/>
        <end position="2028"/>
    </location>
</feature>
<dbReference type="PANTHER" id="PTHR46007">
    <property type="entry name" value="MEDIATOR OF RNA POLYMERASE II TRANSCRIPTION SUBUNIT 12"/>
    <property type="match status" value="1"/>
</dbReference>